<name>A0A1L7NF12_PSEPU</name>
<accession>A0A1L7NF12</accession>
<reference evidence="1 2" key="1">
    <citation type="submission" date="2015-11" db="EMBL/GenBank/DDBJ databases">
        <title>Complete genome sequencing of a biphenyl-degrading bacterium, Pseudomonas putida KF715 (=NBRC110667).</title>
        <authorList>
            <person name="Suenaga H."/>
            <person name="Fujihara N."/>
            <person name="Watanabe T."/>
            <person name="Hirose J."/>
            <person name="Kimura N."/>
            <person name="Yamazoe A."/>
            <person name="Hosoyama A."/>
            <person name="Shimodaira J."/>
            <person name="Furukawa K."/>
        </authorList>
    </citation>
    <scope>NUCLEOTIDE SEQUENCE [LARGE SCALE GENOMIC DNA]</scope>
    <source>
        <strain evidence="1 2">KF715</strain>
    </source>
</reference>
<sequence>MTLADAIARRLSADAYREFAQGASLKGLLKPFKGKGELQQFAETILRLRTQVAELMAVMLAIMAQPPFSLLELRLVIQRSATGTDFLRWRSPDFQRMGVQVWQEAVVHPHLHPELRQALYQLETNRVVLNLQMSCLQSLYRQAVAGAGKLEAAELALTRSPTEE</sequence>
<dbReference type="Pfam" id="PF11358">
    <property type="entry name" value="DUF3158"/>
    <property type="match status" value="1"/>
</dbReference>
<evidence type="ECO:0000313" key="2">
    <source>
        <dbReference type="Proteomes" id="UP000218731"/>
    </source>
</evidence>
<organism evidence="1 2">
    <name type="scientific">Pseudomonas putida</name>
    <name type="common">Arthrobacter siderocapsulatus</name>
    <dbReference type="NCBI Taxonomy" id="303"/>
    <lineage>
        <taxon>Bacteria</taxon>
        <taxon>Pseudomonadati</taxon>
        <taxon>Pseudomonadota</taxon>
        <taxon>Gammaproteobacteria</taxon>
        <taxon>Pseudomonadales</taxon>
        <taxon>Pseudomonadaceae</taxon>
        <taxon>Pseudomonas</taxon>
    </lineage>
</organism>
<dbReference type="RefSeq" id="WP_096426355.1">
    <property type="nucleotide sequence ID" value="NZ_AP015029.1"/>
</dbReference>
<dbReference type="AlphaFoldDB" id="A0A1L7NF12"/>
<dbReference type="EMBL" id="AP015029">
    <property type="protein sequence ID" value="BAW24061.1"/>
    <property type="molecule type" value="Genomic_DNA"/>
</dbReference>
<dbReference type="InterPro" id="IPR021502">
    <property type="entry name" value="DUF3158"/>
</dbReference>
<protein>
    <recommendedName>
        <fullName evidence="3">Integrase</fullName>
    </recommendedName>
</protein>
<gene>
    <name evidence="1" type="ORF">KF715C_ch34880</name>
</gene>
<dbReference type="Proteomes" id="UP000218731">
    <property type="component" value="Chromosome 1"/>
</dbReference>
<evidence type="ECO:0000313" key="1">
    <source>
        <dbReference type="EMBL" id="BAW24061.1"/>
    </source>
</evidence>
<evidence type="ECO:0008006" key="3">
    <source>
        <dbReference type="Google" id="ProtNLM"/>
    </source>
</evidence>
<proteinExistence type="predicted"/>